<name>X1R626_9ZZZZ</name>
<protein>
    <recommendedName>
        <fullName evidence="3">Peptidase S8/S53 domain-containing protein</fullName>
    </recommendedName>
</protein>
<dbReference type="PROSITE" id="PS00136">
    <property type="entry name" value="SUBTILASE_ASP"/>
    <property type="match status" value="1"/>
</dbReference>
<evidence type="ECO:0000256" key="1">
    <source>
        <dbReference type="ARBA" id="ARBA00022801"/>
    </source>
</evidence>
<dbReference type="PROSITE" id="PS51892">
    <property type="entry name" value="SUBTILASE"/>
    <property type="match status" value="1"/>
</dbReference>
<keyword evidence="1" id="KW-0378">Hydrolase</keyword>
<gene>
    <name evidence="2" type="ORF">S12H4_22498</name>
</gene>
<comment type="caution">
    <text evidence="2">The sequence shown here is derived from an EMBL/GenBank/DDBJ whole genome shotgun (WGS) entry which is preliminary data.</text>
</comment>
<dbReference type="GO" id="GO:0004252">
    <property type="term" value="F:serine-type endopeptidase activity"/>
    <property type="evidence" value="ECO:0007669"/>
    <property type="project" value="InterPro"/>
</dbReference>
<proteinExistence type="predicted"/>
<feature type="non-terminal residue" evidence="2">
    <location>
        <position position="169"/>
    </location>
</feature>
<dbReference type="SUPFAM" id="SSF52743">
    <property type="entry name" value="Subtilisin-like"/>
    <property type="match status" value="1"/>
</dbReference>
<organism evidence="2">
    <name type="scientific">marine sediment metagenome</name>
    <dbReference type="NCBI Taxonomy" id="412755"/>
    <lineage>
        <taxon>unclassified sequences</taxon>
        <taxon>metagenomes</taxon>
        <taxon>ecological metagenomes</taxon>
    </lineage>
</organism>
<dbReference type="Gene3D" id="3.40.50.200">
    <property type="entry name" value="Peptidase S8/S53 domain"/>
    <property type="match status" value="1"/>
</dbReference>
<reference evidence="2" key="1">
    <citation type="journal article" date="2014" name="Front. Microbiol.">
        <title>High frequency of phylogenetically diverse reductive dehalogenase-homologous genes in deep subseafloor sedimentary metagenomes.</title>
        <authorList>
            <person name="Kawai M."/>
            <person name="Futagami T."/>
            <person name="Toyoda A."/>
            <person name="Takaki Y."/>
            <person name="Nishi S."/>
            <person name="Hori S."/>
            <person name="Arai W."/>
            <person name="Tsubouchi T."/>
            <person name="Morono Y."/>
            <person name="Uchiyama I."/>
            <person name="Ito T."/>
            <person name="Fujiyama A."/>
            <person name="Inagaki F."/>
            <person name="Takami H."/>
        </authorList>
    </citation>
    <scope>NUCLEOTIDE SEQUENCE</scope>
    <source>
        <strain evidence="2">Expedition CK06-06</strain>
    </source>
</reference>
<dbReference type="AlphaFoldDB" id="X1R626"/>
<accession>X1R626</accession>
<dbReference type="InterPro" id="IPR023827">
    <property type="entry name" value="Peptidase_S8_Asp-AS"/>
</dbReference>
<evidence type="ECO:0000313" key="2">
    <source>
        <dbReference type="EMBL" id="GAI76207.1"/>
    </source>
</evidence>
<dbReference type="InterPro" id="IPR036852">
    <property type="entry name" value="Peptidase_S8/S53_dom_sf"/>
</dbReference>
<sequence length="169" mass="18941">MIIQKKKKKLILALIVTVSFLLSSVVLHSSYALREEEQYIDAIVFFEDGVNVDDIPGVVYKYRWVNLNGFAGRMSYSTFKELEKSDFVKLIEIDSESYTLNGVHKEESLDWGVDHIEAERVWGGADGALEVIPGNPSGLGVKVCIIDTGIHFTHDDLDDNYKGGKDLID</sequence>
<dbReference type="GO" id="GO:0006508">
    <property type="term" value="P:proteolysis"/>
    <property type="evidence" value="ECO:0007669"/>
    <property type="project" value="InterPro"/>
</dbReference>
<evidence type="ECO:0008006" key="3">
    <source>
        <dbReference type="Google" id="ProtNLM"/>
    </source>
</evidence>
<dbReference type="EMBL" id="BARW01011745">
    <property type="protein sequence ID" value="GAI76207.1"/>
    <property type="molecule type" value="Genomic_DNA"/>
</dbReference>